<proteinExistence type="predicted"/>
<protein>
    <recommendedName>
        <fullName evidence="5">Integral membrane protein</fullName>
    </recommendedName>
</protein>
<feature type="transmembrane region" description="Helical" evidence="2">
    <location>
        <begin position="208"/>
        <end position="234"/>
    </location>
</feature>
<evidence type="ECO:0000313" key="3">
    <source>
        <dbReference type="EMBL" id="GHB08110.1"/>
    </source>
</evidence>
<evidence type="ECO:0008006" key="5">
    <source>
        <dbReference type="Google" id="ProtNLM"/>
    </source>
</evidence>
<dbReference type="Pfam" id="PF19877">
    <property type="entry name" value="DUF6350"/>
    <property type="match status" value="1"/>
</dbReference>
<feature type="transmembrane region" description="Helical" evidence="2">
    <location>
        <begin position="280"/>
        <end position="298"/>
    </location>
</feature>
<evidence type="ECO:0000313" key="4">
    <source>
        <dbReference type="Proteomes" id="UP000599437"/>
    </source>
</evidence>
<feature type="transmembrane region" description="Helical" evidence="2">
    <location>
        <begin position="357"/>
        <end position="380"/>
    </location>
</feature>
<sequence length="651" mass="65323">MTQVTHRGTWVPSIPSRSSAQAACFVRGVVAAGLGLGSFAVLVTVLWISSPHPDSGPGGALRVAAGLWLLAHGVELVRYDTLSGLPAPVGLTPMLLVVLPVWLVHRAARDAMDGGEGEEGGIRGYRVSGRVAFCGIAGGYVAVGAAAFLYAYGGPLPAGLVSTALHVPLLVAVAALAGVWTVGGRLWALPGWVPGGVREAVARPRFRVAVRAAGAGVSGLLGGGAVVALAALVWHAGAAQATFFQLAGDWSGRFALALLVLALAPNAAVWGAAYGLGPGFALGAGATAAPLGVAGTPALPHFPLVAVLPAGGAAPAHWATLAVPVVAAGAVAWCTVRTAAPPFAVREEAWSARDTAAAAALAGMGCGMGAAVLAALAGGPLGVGALAEFGPVWWLTGGAAAAWTVVLGVPAALVLRAWRLRDRTPWSWRRVVKEEREETVAAGAAGPAKRRWWRWGRPGSGEASFVSGNGEAAYVSGAAVGVKGAARGDEEAAGASGEAGGGDGEAADGEAADGVGKPAGGARRRWWRLGRGERRGRDGAAESGVGAASWWRPGGAGSDDDPYDGEADFLPVGDPDATVGADWHESGSREVRWAALKKASGGLMADFPAVVPGPQTERSPDREPPQPPPAPPAQPPPVTPAPPDDPPDGPS</sequence>
<reference evidence="4" key="1">
    <citation type="journal article" date="2019" name="Int. J. Syst. Evol. Microbiol.">
        <title>The Global Catalogue of Microorganisms (GCM) 10K type strain sequencing project: providing services to taxonomists for standard genome sequencing and annotation.</title>
        <authorList>
            <consortium name="The Broad Institute Genomics Platform"/>
            <consortium name="The Broad Institute Genome Sequencing Center for Infectious Disease"/>
            <person name="Wu L."/>
            <person name="Ma J."/>
        </authorList>
    </citation>
    <scope>NUCLEOTIDE SEQUENCE [LARGE SCALE GENOMIC DNA]</scope>
    <source>
        <strain evidence="4">JCM 4737</strain>
    </source>
</reference>
<keyword evidence="4" id="KW-1185">Reference proteome</keyword>
<keyword evidence="2" id="KW-0812">Transmembrane</keyword>
<evidence type="ECO:0000256" key="2">
    <source>
        <dbReference type="SAM" id="Phobius"/>
    </source>
</evidence>
<evidence type="ECO:0000256" key="1">
    <source>
        <dbReference type="SAM" id="MobiDB-lite"/>
    </source>
</evidence>
<organism evidence="3 4">
    <name type="scientific">Streptomyces chryseus</name>
    <dbReference type="NCBI Taxonomy" id="68186"/>
    <lineage>
        <taxon>Bacteria</taxon>
        <taxon>Bacillati</taxon>
        <taxon>Actinomycetota</taxon>
        <taxon>Actinomycetes</taxon>
        <taxon>Kitasatosporales</taxon>
        <taxon>Streptomycetaceae</taxon>
        <taxon>Streptomyces</taxon>
    </lineage>
</organism>
<keyword evidence="2" id="KW-1133">Transmembrane helix</keyword>
<dbReference type="InterPro" id="IPR045931">
    <property type="entry name" value="DUF6350"/>
</dbReference>
<feature type="transmembrane region" description="Helical" evidence="2">
    <location>
        <begin position="131"/>
        <end position="153"/>
    </location>
</feature>
<feature type="compositionally biased region" description="Basic and acidic residues" evidence="1">
    <location>
        <begin position="530"/>
        <end position="540"/>
    </location>
</feature>
<accession>A0ABQ3DQ37</accession>
<dbReference type="Proteomes" id="UP000599437">
    <property type="component" value="Unassembled WGS sequence"/>
</dbReference>
<dbReference type="RefSeq" id="WP_189715429.1">
    <property type="nucleotide sequence ID" value="NZ_BMVO01000009.1"/>
</dbReference>
<comment type="caution">
    <text evidence="3">The sequence shown here is derived from an EMBL/GenBank/DDBJ whole genome shotgun (WGS) entry which is preliminary data.</text>
</comment>
<feature type="compositionally biased region" description="Acidic residues" evidence="1">
    <location>
        <begin position="558"/>
        <end position="567"/>
    </location>
</feature>
<feature type="transmembrane region" description="Helical" evidence="2">
    <location>
        <begin position="392"/>
        <end position="415"/>
    </location>
</feature>
<feature type="transmembrane region" description="Helical" evidence="2">
    <location>
        <begin position="318"/>
        <end position="336"/>
    </location>
</feature>
<keyword evidence="2" id="KW-0472">Membrane</keyword>
<feature type="transmembrane region" description="Helical" evidence="2">
    <location>
        <begin position="254"/>
        <end position="273"/>
    </location>
</feature>
<feature type="compositionally biased region" description="Pro residues" evidence="1">
    <location>
        <begin position="625"/>
        <end position="651"/>
    </location>
</feature>
<dbReference type="EMBL" id="BMVO01000009">
    <property type="protein sequence ID" value="GHB08110.1"/>
    <property type="molecule type" value="Genomic_DNA"/>
</dbReference>
<feature type="region of interest" description="Disordered" evidence="1">
    <location>
        <begin position="491"/>
        <end position="587"/>
    </location>
</feature>
<name>A0ABQ3DQ37_9ACTN</name>
<feature type="transmembrane region" description="Helical" evidence="2">
    <location>
        <begin position="85"/>
        <end position="104"/>
    </location>
</feature>
<feature type="transmembrane region" description="Helical" evidence="2">
    <location>
        <begin position="20"/>
        <end position="48"/>
    </location>
</feature>
<feature type="transmembrane region" description="Helical" evidence="2">
    <location>
        <begin position="165"/>
        <end position="187"/>
    </location>
</feature>
<gene>
    <name evidence="3" type="ORF">GCM10010346_34340</name>
</gene>
<feature type="region of interest" description="Disordered" evidence="1">
    <location>
        <begin position="601"/>
        <end position="651"/>
    </location>
</feature>